<name>A0A0F9AHW2_9ZZZZ</name>
<proteinExistence type="predicted"/>
<dbReference type="EMBL" id="LAZR01054655">
    <property type="protein sequence ID" value="KKK78089.1"/>
    <property type="molecule type" value="Genomic_DNA"/>
</dbReference>
<dbReference type="AlphaFoldDB" id="A0A0F9AHW2"/>
<comment type="caution">
    <text evidence="1">The sequence shown here is derived from an EMBL/GenBank/DDBJ whole genome shotgun (WGS) entry which is preliminary data.</text>
</comment>
<evidence type="ECO:0000313" key="1">
    <source>
        <dbReference type="EMBL" id="KKK78089.1"/>
    </source>
</evidence>
<protein>
    <submittedName>
        <fullName evidence="1">Uncharacterized protein</fullName>
    </submittedName>
</protein>
<reference evidence="1" key="1">
    <citation type="journal article" date="2015" name="Nature">
        <title>Complex archaea that bridge the gap between prokaryotes and eukaryotes.</title>
        <authorList>
            <person name="Spang A."/>
            <person name="Saw J.H."/>
            <person name="Jorgensen S.L."/>
            <person name="Zaremba-Niedzwiedzka K."/>
            <person name="Martijn J."/>
            <person name="Lind A.E."/>
            <person name="van Eijk R."/>
            <person name="Schleper C."/>
            <person name="Guy L."/>
            <person name="Ettema T.J."/>
        </authorList>
    </citation>
    <scope>NUCLEOTIDE SEQUENCE</scope>
</reference>
<accession>A0A0F9AHW2</accession>
<sequence length="43" mass="4647">MGLGYSFRDGDWPRLRQIIQKLSSLNIGPEATPVFAGLTINGG</sequence>
<feature type="non-terminal residue" evidence="1">
    <location>
        <position position="43"/>
    </location>
</feature>
<organism evidence="1">
    <name type="scientific">marine sediment metagenome</name>
    <dbReference type="NCBI Taxonomy" id="412755"/>
    <lineage>
        <taxon>unclassified sequences</taxon>
        <taxon>metagenomes</taxon>
        <taxon>ecological metagenomes</taxon>
    </lineage>
</organism>
<gene>
    <name evidence="1" type="ORF">LCGC14_2847070</name>
</gene>